<evidence type="ECO:0000256" key="5">
    <source>
        <dbReference type="PIRSR" id="PIRSR036289-50"/>
    </source>
</evidence>
<keyword evidence="4" id="KW-0378">Hydrolase</keyword>
<evidence type="ECO:0000256" key="2">
    <source>
        <dbReference type="ARBA" id="ARBA00022676"/>
    </source>
</evidence>
<dbReference type="PATRIC" id="fig|1003195.11.peg.1708"/>
<dbReference type="EMBL" id="CP003219">
    <property type="protein sequence ID" value="AEW92425.1"/>
    <property type="molecule type" value="Genomic_DNA"/>
</dbReference>
<dbReference type="InterPro" id="IPR005194">
    <property type="entry name" value="Glyco_hydro_65_C"/>
</dbReference>
<name>F8JVW3_STREN</name>
<dbReference type="InterPro" id="IPR037018">
    <property type="entry name" value="GH65_N"/>
</dbReference>
<feature type="binding site" evidence="6">
    <location>
        <begin position="621"/>
        <end position="622"/>
    </location>
    <ligand>
        <name>substrate</name>
    </ligand>
</feature>
<dbReference type="STRING" id="1003195.SCATT_00540"/>
<feature type="active site" description="Proton donor" evidence="5">
    <location>
        <position position="501"/>
    </location>
</feature>
<dbReference type="PIRSF" id="PIRSF036289">
    <property type="entry name" value="Glycosyl_hydrolase_malt_phosph"/>
    <property type="match status" value="1"/>
</dbReference>
<evidence type="ECO:0000256" key="6">
    <source>
        <dbReference type="PIRSR" id="PIRSR036289-51"/>
    </source>
</evidence>
<dbReference type="GO" id="GO:0016757">
    <property type="term" value="F:glycosyltransferase activity"/>
    <property type="evidence" value="ECO:0007669"/>
    <property type="project" value="UniProtKB-KW"/>
</dbReference>
<dbReference type="InterPro" id="IPR005196">
    <property type="entry name" value="Glyco_hydro_65_N"/>
</dbReference>
<dbReference type="KEGG" id="sct:SCAT_0052"/>
<dbReference type="Proteomes" id="UP000007842">
    <property type="component" value="Chromosome"/>
</dbReference>
<dbReference type="PANTHER" id="PTHR11051">
    <property type="entry name" value="GLYCOSYL HYDROLASE-RELATED"/>
    <property type="match status" value="1"/>
</dbReference>
<dbReference type="AlphaFoldDB" id="F8JVW3"/>
<sequence>MADPEGFSFSYIGWDPAEERLRESLCTLGNGYFATRGAATEVTGGAAHYPGTYAAGCYNRLVSVVDGHRVENEDLVNLPNWLPLRYRIAVEPGGRPGTRWLTPEDPGLVAYRQTLDLRGGTLTRWLRFTDRAGRHLGVEQTRLVHMGDPHLAAVRTTFTAEDFSGTLEVESGLDGRVDNSGVARYRELAGHHLGQVRVGTEAPDILRLRCATVTSGIRIALAARTQAHAAEGTAPVPMRARLGERTAAHRLTVPVAPGAPVTVDKVVALHTSRDPAINDPQGAAVEAVAQAPGFPALLAAHHSAWRQLWRRADLDVPGEPGRILRLHLFHVLQTLSPHTAELDVGVPARGLHGEAYRGHVFWDELFVLPYLNLHFPEVSRALLTYRHRRLPQACRAARAAGYAGAMYPWQSGSDGREETQTLHLNPRSGRWLADHSRLQSHVGSAVAYNIWQYGQATGDSEFMHTKGVETMAQIARFWSHRAEYDPVLERYRIRGVVGPDEYHDAYPGAPAPGLDDNAYTNVTAAWVLARALDLIAALPAPRHAELRERLGLGEEETDRWQDVSRRMRVPFHRGVVSQFDGYGDLAELDWERYRATYGDIRRLDRILEAEGDTVNRYQASKQADVLMLGYLFSPAELSGLLHRLGHRLDDDTWRATVDYYLRRTSHGSTLSGLVHGWVLARARRAEAWAYCHEALTGDVADVQGGTTAEGIHLGAMAGTLDLVQRGLTGLETRGEALWLDPAPLPELSEYGFSLRYRGHWGITVRMKPGQMLISVPASDEAPVHVVLPDRELIVPPGDERLVPLPVT</sequence>
<dbReference type="Gene3D" id="1.50.10.10">
    <property type="match status" value="1"/>
</dbReference>
<dbReference type="InterPro" id="IPR011013">
    <property type="entry name" value="Gal_mutarotase_sf_dom"/>
</dbReference>
<feature type="domain" description="Glycoside hydrolase family 65 C-terminal" evidence="8">
    <location>
        <begin position="730"/>
        <end position="794"/>
    </location>
</feature>
<reference evidence="11" key="1">
    <citation type="submission" date="2011-12" db="EMBL/GenBank/DDBJ databases">
        <title>Complete genome sequence of Streptomyces cattleya strain DSM 46488.</title>
        <authorList>
            <person name="Ou H.-Y."/>
            <person name="Li P."/>
            <person name="Zhao C."/>
            <person name="O'Hagan D."/>
            <person name="Deng Z."/>
        </authorList>
    </citation>
    <scope>NUCLEOTIDE SEQUENCE [LARGE SCALE GENOMIC DNA]</scope>
    <source>
        <strain evidence="11">ATCC 35852 / DSM 46488 / JCM 4925 / NBRC 14057 / NRRL 8057</strain>
    </source>
</reference>
<dbReference type="InterPro" id="IPR008928">
    <property type="entry name" value="6-hairpin_glycosidase_sf"/>
</dbReference>
<gene>
    <name evidence="10" type="ordered locus">SCATT_00540</name>
</gene>
<dbReference type="KEGG" id="scy:SCATT_00540"/>
<feature type="domain" description="Glycoside hydrolase family 65 central catalytic" evidence="7">
    <location>
        <begin position="325"/>
        <end position="720"/>
    </location>
</feature>
<keyword evidence="11" id="KW-1185">Reference proteome</keyword>
<keyword evidence="3" id="KW-0808">Transferase</keyword>
<dbReference type="SUPFAM" id="SSF48208">
    <property type="entry name" value="Six-hairpin glycosidases"/>
    <property type="match status" value="1"/>
</dbReference>
<keyword evidence="4" id="KW-0326">Glycosidase</keyword>
<dbReference type="GO" id="GO:0004553">
    <property type="term" value="F:hydrolase activity, hydrolyzing O-glycosyl compounds"/>
    <property type="evidence" value="ECO:0007669"/>
    <property type="project" value="TreeGrafter"/>
</dbReference>
<keyword evidence="2" id="KW-0328">Glycosyltransferase</keyword>
<evidence type="ECO:0000313" key="10">
    <source>
        <dbReference type="EMBL" id="AEW92425.1"/>
    </source>
</evidence>
<accession>G8WYN4</accession>
<organism evidence="10 11">
    <name type="scientific">Streptantibioticus cattleyicolor (strain ATCC 35852 / DSM 46488 / JCM 4925 / NBRC 14057 / NRRL 8057)</name>
    <name type="common">Streptomyces cattleya</name>
    <dbReference type="NCBI Taxonomy" id="1003195"/>
    <lineage>
        <taxon>Bacteria</taxon>
        <taxon>Bacillati</taxon>
        <taxon>Actinomycetota</taxon>
        <taxon>Actinomycetes</taxon>
        <taxon>Kitasatosporales</taxon>
        <taxon>Streptomycetaceae</taxon>
        <taxon>Streptantibioticus</taxon>
    </lineage>
</organism>
<proteinExistence type="inferred from homology"/>
<evidence type="ECO:0000256" key="4">
    <source>
        <dbReference type="ARBA" id="ARBA00023295"/>
    </source>
</evidence>
<evidence type="ECO:0000256" key="3">
    <source>
        <dbReference type="ARBA" id="ARBA00022679"/>
    </source>
</evidence>
<dbReference type="InterPro" id="IPR017045">
    <property type="entry name" value="Malt_Pase/Glycosyl_Hdrlase"/>
</dbReference>
<dbReference type="OrthoDB" id="9816160at2"/>
<evidence type="ECO:0000259" key="9">
    <source>
        <dbReference type="Pfam" id="PF03636"/>
    </source>
</evidence>
<feature type="binding site" evidence="6">
    <location>
        <begin position="362"/>
        <end position="363"/>
    </location>
    <ligand>
        <name>substrate</name>
    </ligand>
</feature>
<evidence type="ECO:0000259" key="7">
    <source>
        <dbReference type="Pfam" id="PF03632"/>
    </source>
</evidence>
<dbReference type="SUPFAM" id="SSF74650">
    <property type="entry name" value="Galactose mutarotase-like"/>
    <property type="match status" value="1"/>
</dbReference>
<dbReference type="eggNOG" id="COG1554">
    <property type="taxonomic scope" value="Bacteria"/>
</dbReference>
<dbReference type="RefSeq" id="WP_014140829.1">
    <property type="nucleotide sequence ID" value="NC_016111.1"/>
</dbReference>
<dbReference type="InterPro" id="IPR005195">
    <property type="entry name" value="Glyco_hydro_65_M"/>
</dbReference>
<dbReference type="Pfam" id="PF03636">
    <property type="entry name" value="Glyco_hydro_65N"/>
    <property type="match status" value="1"/>
</dbReference>
<dbReference type="InterPro" id="IPR012341">
    <property type="entry name" value="6hp_glycosidase-like_sf"/>
</dbReference>
<evidence type="ECO:0000313" key="11">
    <source>
        <dbReference type="Proteomes" id="UP000007842"/>
    </source>
</evidence>
<dbReference type="HOGENOM" id="CLU_006285_1_1_11"/>
<dbReference type="PANTHER" id="PTHR11051:SF8">
    <property type="entry name" value="PROTEIN-GLUCOSYLGALACTOSYLHYDROXYLYSINE GLUCOSIDASE"/>
    <property type="match status" value="1"/>
</dbReference>
<comment type="similarity">
    <text evidence="1">Belongs to the glycosyl hydrolase 65 family.</text>
</comment>
<dbReference type="GO" id="GO:0030246">
    <property type="term" value="F:carbohydrate binding"/>
    <property type="evidence" value="ECO:0007669"/>
    <property type="project" value="InterPro"/>
</dbReference>
<dbReference type="Gene3D" id="2.70.98.40">
    <property type="entry name" value="Glycoside hydrolase, family 65, N-terminal domain"/>
    <property type="match status" value="1"/>
</dbReference>
<protein>
    <submittedName>
        <fullName evidence="10">Trehalose 6-phosphate phosphorylase</fullName>
    </submittedName>
</protein>
<dbReference type="Pfam" id="PF03633">
    <property type="entry name" value="Glyco_hydro_65C"/>
    <property type="match status" value="1"/>
</dbReference>
<dbReference type="GO" id="GO:0005975">
    <property type="term" value="P:carbohydrate metabolic process"/>
    <property type="evidence" value="ECO:0007669"/>
    <property type="project" value="InterPro"/>
</dbReference>
<feature type="domain" description="Glycoside hydrolase family 65 N-terminal" evidence="9">
    <location>
        <begin position="13"/>
        <end position="273"/>
    </location>
</feature>
<dbReference type="FunFam" id="1.50.10.10:FF:000053">
    <property type="entry name" value="Putative glycosyl hydrolase"/>
    <property type="match status" value="1"/>
</dbReference>
<evidence type="ECO:0000256" key="1">
    <source>
        <dbReference type="ARBA" id="ARBA00006768"/>
    </source>
</evidence>
<evidence type="ECO:0000259" key="8">
    <source>
        <dbReference type="Pfam" id="PF03633"/>
    </source>
</evidence>
<dbReference type="Pfam" id="PF03632">
    <property type="entry name" value="Glyco_hydro_65m"/>
    <property type="match status" value="1"/>
</dbReference>
<accession>F8JVW3</accession>